<keyword evidence="3" id="KW-1185">Reference proteome</keyword>
<reference evidence="2" key="1">
    <citation type="submission" date="2022-10" db="EMBL/GenBank/DDBJ databases">
        <title>Tapping the CABI collections for fungal endophytes: first genome assemblies for Collariella, Neodidymelliopsis, Ascochyta clinopodiicola, Didymella pomorum, Didymosphaeria variabile, Neocosmospora piperis and Neocucurbitaria cava.</title>
        <authorList>
            <person name="Hill R."/>
        </authorList>
    </citation>
    <scope>NUCLEOTIDE SEQUENCE</scope>
    <source>
        <strain evidence="2">IMI 356814</strain>
    </source>
</reference>
<protein>
    <submittedName>
        <fullName evidence="2">Uncharacterized protein</fullName>
    </submittedName>
</protein>
<dbReference type="EMBL" id="JAPEUY010000007">
    <property type="protein sequence ID" value="KAJ4371120.1"/>
    <property type="molecule type" value="Genomic_DNA"/>
</dbReference>
<accession>A0A9W8Y8R3</accession>
<comment type="caution">
    <text evidence="2">The sequence shown here is derived from an EMBL/GenBank/DDBJ whole genome shotgun (WGS) entry which is preliminary data.</text>
</comment>
<organism evidence="2 3">
    <name type="scientific">Neocucurbitaria cava</name>
    <dbReference type="NCBI Taxonomy" id="798079"/>
    <lineage>
        <taxon>Eukaryota</taxon>
        <taxon>Fungi</taxon>
        <taxon>Dikarya</taxon>
        <taxon>Ascomycota</taxon>
        <taxon>Pezizomycotina</taxon>
        <taxon>Dothideomycetes</taxon>
        <taxon>Pleosporomycetidae</taxon>
        <taxon>Pleosporales</taxon>
        <taxon>Pleosporineae</taxon>
        <taxon>Cucurbitariaceae</taxon>
        <taxon>Neocucurbitaria</taxon>
    </lineage>
</organism>
<evidence type="ECO:0000313" key="3">
    <source>
        <dbReference type="Proteomes" id="UP001140560"/>
    </source>
</evidence>
<feature type="compositionally biased region" description="Low complexity" evidence="1">
    <location>
        <begin position="116"/>
        <end position="141"/>
    </location>
</feature>
<feature type="region of interest" description="Disordered" evidence="1">
    <location>
        <begin position="116"/>
        <end position="148"/>
    </location>
</feature>
<feature type="region of interest" description="Disordered" evidence="1">
    <location>
        <begin position="166"/>
        <end position="189"/>
    </location>
</feature>
<sequence>MTGTLLDEDFLAEGDEFSSIDKRVIIRDAYIFVGWTKQNQRIYITYNAQPSRASTAGVKIDCRLNPKDSKTIVKKQDLVGKVSWMHDATGKTVWDNAINMYRKVLPTVLPPPGVKTPIPSANAANPANTSTSASTSTPAISDKPVTTQKAQNNQNVLTAQNATTHLKRKSANPTTTTPPLKKAKKAGNATVNSNLSSDEATEELFNPAKEPNRDRLLILSRAIYEQGAGLKILPPPELLKEIRTFYLFRGRKLPSLSYCKPLQRWLRETGQHVSQRPPLRQVIHPLMARLLACKEENRRLFTKEDFGEFDFQPLALEPLEPTETFREILDALDDISERLNKENATNS</sequence>
<evidence type="ECO:0000256" key="1">
    <source>
        <dbReference type="SAM" id="MobiDB-lite"/>
    </source>
</evidence>
<dbReference type="AlphaFoldDB" id="A0A9W8Y8R3"/>
<name>A0A9W8Y8R3_9PLEO</name>
<evidence type="ECO:0000313" key="2">
    <source>
        <dbReference type="EMBL" id="KAJ4371120.1"/>
    </source>
</evidence>
<proteinExistence type="predicted"/>
<dbReference type="Proteomes" id="UP001140560">
    <property type="component" value="Unassembled WGS sequence"/>
</dbReference>
<gene>
    <name evidence="2" type="ORF">N0V83_004336</name>
</gene>
<feature type="compositionally biased region" description="Low complexity" evidence="1">
    <location>
        <begin position="171"/>
        <end position="180"/>
    </location>
</feature>